<name>I4YC65_WALMC</name>
<dbReference type="SUPFAM" id="SSF48403">
    <property type="entry name" value="Ankyrin repeat"/>
    <property type="match status" value="1"/>
</dbReference>
<keyword evidence="5" id="KW-1185">Reference proteome</keyword>
<dbReference type="PROSITE" id="PS50088">
    <property type="entry name" value="ANK_REPEAT"/>
    <property type="match status" value="1"/>
</dbReference>
<dbReference type="Pfam" id="PF12796">
    <property type="entry name" value="Ank_2"/>
    <property type="match status" value="1"/>
</dbReference>
<dbReference type="PROSITE" id="PS50297">
    <property type="entry name" value="ANK_REP_REGION"/>
    <property type="match status" value="1"/>
</dbReference>
<feature type="non-terminal residue" evidence="4">
    <location>
        <position position="1"/>
    </location>
</feature>
<dbReference type="InterPro" id="IPR002110">
    <property type="entry name" value="Ankyrin_rpt"/>
</dbReference>
<dbReference type="STRING" id="671144.I4YC65"/>
<dbReference type="eggNOG" id="KOG4412">
    <property type="taxonomic scope" value="Eukaryota"/>
</dbReference>
<dbReference type="PANTHER" id="PTHR24171">
    <property type="entry name" value="ANKYRIN REPEAT DOMAIN-CONTAINING PROTEIN 39-RELATED"/>
    <property type="match status" value="1"/>
</dbReference>
<evidence type="ECO:0000313" key="4">
    <source>
        <dbReference type="EMBL" id="EIM21557.1"/>
    </source>
</evidence>
<dbReference type="HOGENOM" id="CLU_000134_18_2_1"/>
<dbReference type="Proteomes" id="UP000005242">
    <property type="component" value="Unassembled WGS sequence"/>
</dbReference>
<dbReference type="RefSeq" id="XP_006958235.1">
    <property type="nucleotide sequence ID" value="XM_006958173.1"/>
</dbReference>
<protein>
    <submittedName>
        <fullName evidence="4">Ankyrin</fullName>
    </submittedName>
</protein>
<evidence type="ECO:0000256" key="2">
    <source>
        <dbReference type="ARBA" id="ARBA00023043"/>
    </source>
</evidence>
<gene>
    <name evidence="4" type="ORF">WALSEDRAFT_18341</name>
</gene>
<organism evidence="4 5">
    <name type="scientific">Wallemia mellicola (strain ATCC MYA-4683 / CBS 633.66)</name>
    <name type="common">Wallemia sebi (CBS 633.66)</name>
    <dbReference type="NCBI Taxonomy" id="671144"/>
    <lineage>
        <taxon>Eukaryota</taxon>
        <taxon>Fungi</taxon>
        <taxon>Dikarya</taxon>
        <taxon>Basidiomycota</taxon>
        <taxon>Wallemiomycotina</taxon>
        <taxon>Wallemiomycetes</taxon>
        <taxon>Wallemiales</taxon>
        <taxon>Wallemiaceae</taxon>
        <taxon>Wallemia</taxon>
    </lineage>
</organism>
<dbReference type="InterPro" id="IPR036770">
    <property type="entry name" value="Ankyrin_rpt-contain_sf"/>
</dbReference>
<evidence type="ECO:0000313" key="5">
    <source>
        <dbReference type="Proteomes" id="UP000005242"/>
    </source>
</evidence>
<dbReference type="Gene3D" id="1.25.40.20">
    <property type="entry name" value="Ankyrin repeat-containing domain"/>
    <property type="match status" value="1"/>
</dbReference>
<keyword evidence="2 3" id="KW-0040">ANK repeat</keyword>
<dbReference type="InParanoid" id="I4YC65"/>
<dbReference type="EMBL" id="JH668231">
    <property type="protein sequence ID" value="EIM21557.1"/>
    <property type="molecule type" value="Genomic_DNA"/>
</dbReference>
<reference evidence="4 5" key="1">
    <citation type="journal article" date="2012" name="Fungal Genet. Biol.">
        <title>The genome of the xerotolerant mold Wallemia sebi reveals adaptations to osmotic stress and suggests cryptic sexual reproduction.</title>
        <authorList>
            <person name="Padamsee M."/>
            <person name="Kumar T.K.A."/>
            <person name="Riley R."/>
            <person name="Binder M."/>
            <person name="Boyd A."/>
            <person name="Calvo A.M."/>
            <person name="Furukawa K."/>
            <person name="Hesse C."/>
            <person name="Hohmann S."/>
            <person name="James T.Y."/>
            <person name="LaButti K."/>
            <person name="Lapidus A."/>
            <person name="Lindquist E."/>
            <person name="Lucas S."/>
            <person name="Miller K."/>
            <person name="Shantappa S."/>
            <person name="Grigoriev I.V."/>
            <person name="Hibbett D.S."/>
            <person name="McLaughlin D.J."/>
            <person name="Spatafora J.W."/>
            <person name="Aime M.C."/>
        </authorList>
    </citation>
    <scope>NUCLEOTIDE SEQUENCE [LARGE SCALE GENOMIC DNA]</scope>
    <source>
        <strain evidence="5">ATCC MYA-4683 / CBS 633.66</strain>
    </source>
</reference>
<dbReference type="OrthoDB" id="539213at2759"/>
<accession>I4YC65</accession>
<keyword evidence="1" id="KW-0677">Repeat</keyword>
<dbReference type="SMART" id="SM00248">
    <property type="entry name" value="ANK"/>
    <property type="match status" value="2"/>
</dbReference>
<proteinExistence type="predicted"/>
<dbReference type="GeneID" id="18470763"/>
<dbReference type="OMA" id="HVVNLCG"/>
<feature type="repeat" description="ANK" evidence="3">
    <location>
        <begin position="53"/>
        <end position="85"/>
    </location>
</feature>
<evidence type="ECO:0000256" key="1">
    <source>
        <dbReference type="ARBA" id="ARBA00022737"/>
    </source>
</evidence>
<dbReference type="AlphaFoldDB" id="I4YC65"/>
<dbReference type="KEGG" id="wse:WALSEDRAFT_18341"/>
<sequence length="116" mass="12746">LSHGADVNVKDRANQHPLHRAATIGNNNLVKLLINPDDGKERAKTRLNTSDRIGNTPLHLAIESGHAATAVLLIEAGADRERQNYDQQTPEEIEGVGGQEHRRLLEYIKNACGPRT</sequence>
<evidence type="ECO:0000256" key="3">
    <source>
        <dbReference type="PROSITE-ProRule" id="PRU00023"/>
    </source>
</evidence>